<dbReference type="Proteomes" id="UP001597277">
    <property type="component" value="Unassembled WGS sequence"/>
</dbReference>
<evidence type="ECO:0000313" key="3">
    <source>
        <dbReference type="Proteomes" id="UP001597277"/>
    </source>
</evidence>
<sequence length="126" mass="13747">MHSSEPAEVLARLRELDRGERNEVFSAVNSGRAVRDPQLAPLATAYARLYSETGGVFLLRQWWVLALLGVSFMVMMLNESWIAFGVMTVAFTAGLIFSQSRLPAVRRAETLNSSAGAGEVEDGALD</sequence>
<name>A0ABW4KYA5_9MICO</name>
<evidence type="ECO:0000256" key="1">
    <source>
        <dbReference type="SAM" id="Phobius"/>
    </source>
</evidence>
<gene>
    <name evidence="2" type="ORF">ACFSE6_00425</name>
</gene>
<dbReference type="EMBL" id="JBHUEE010000001">
    <property type="protein sequence ID" value="MFD1716286.1"/>
    <property type="molecule type" value="Genomic_DNA"/>
</dbReference>
<evidence type="ECO:0000313" key="2">
    <source>
        <dbReference type="EMBL" id="MFD1716286.1"/>
    </source>
</evidence>
<keyword evidence="1" id="KW-0812">Transmembrane</keyword>
<comment type="caution">
    <text evidence="2">The sequence shown here is derived from an EMBL/GenBank/DDBJ whole genome shotgun (WGS) entry which is preliminary data.</text>
</comment>
<protein>
    <recommendedName>
        <fullName evidence="4">DUF3040 domain-containing protein</fullName>
    </recommendedName>
</protein>
<evidence type="ECO:0008006" key="4">
    <source>
        <dbReference type="Google" id="ProtNLM"/>
    </source>
</evidence>
<keyword evidence="3" id="KW-1185">Reference proteome</keyword>
<proteinExistence type="predicted"/>
<feature type="transmembrane region" description="Helical" evidence="1">
    <location>
        <begin position="81"/>
        <end position="98"/>
    </location>
</feature>
<keyword evidence="1" id="KW-0472">Membrane</keyword>
<accession>A0ABW4KYA5</accession>
<organism evidence="2 3">
    <name type="scientific">Georgenia deserti</name>
    <dbReference type="NCBI Taxonomy" id="2093781"/>
    <lineage>
        <taxon>Bacteria</taxon>
        <taxon>Bacillati</taxon>
        <taxon>Actinomycetota</taxon>
        <taxon>Actinomycetes</taxon>
        <taxon>Micrococcales</taxon>
        <taxon>Bogoriellaceae</taxon>
        <taxon>Georgenia</taxon>
    </lineage>
</organism>
<keyword evidence="1" id="KW-1133">Transmembrane helix</keyword>
<dbReference type="RefSeq" id="WP_388001735.1">
    <property type="nucleotide sequence ID" value="NZ_JBHUEE010000001.1"/>
</dbReference>
<feature type="transmembrane region" description="Helical" evidence="1">
    <location>
        <begin position="57"/>
        <end position="75"/>
    </location>
</feature>
<reference evidence="3" key="1">
    <citation type="journal article" date="2019" name="Int. J. Syst. Evol. Microbiol.">
        <title>The Global Catalogue of Microorganisms (GCM) 10K type strain sequencing project: providing services to taxonomists for standard genome sequencing and annotation.</title>
        <authorList>
            <consortium name="The Broad Institute Genomics Platform"/>
            <consortium name="The Broad Institute Genome Sequencing Center for Infectious Disease"/>
            <person name="Wu L."/>
            <person name="Ma J."/>
        </authorList>
    </citation>
    <scope>NUCLEOTIDE SEQUENCE [LARGE SCALE GENOMIC DNA]</scope>
    <source>
        <strain evidence="3">JCM 17130</strain>
    </source>
</reference>